<feature type="domain" description="DUF7882" evidence="1">
    <location>
        <begin position="1"/>
        <end position="96"/>
    </location>
</feature>
<evidence type="ECO:0000313" key="2">
    <source>
        <dbReference type="EMBL" id="RNE62257.1"/>
    </source>
</evidence>
<dbReference type="Pfam" id="PF25355">
    <property type="entry name" value="DUF7882"/>
    <property type="match status" value="1"/>
</dbReference>
<dbReference type="OrthoDB" id="5123855at2"/>
<organism evidence="2 3">
    <name type="scientific">Cryobacterium tepidiphilum</name>
    <dbReference type="NCBI Taxonomy" id="2486026"/>
    <lineage>
        <taxon>Bacteria</taxon>
        <taxon>Bacillati</taxon>
        <taxon>Actinomycetota</taxon>
        <taxon>Actinomycetes</taxon>
        <taxon>Micrococcales</taxon>
        <taxon>Microbacteriaceae</taxon>
        <taxon>Cryobacterium</taxon>
    </lineage>
</organism>
<accession>A0A3M8L9S5</accession>
<name>A0A3M8L9S5_9MICO</name>
<dbReference type="GO" id="GO:0016874">
    <property type="term" value="F:ligase activity"/>
    <property type="evidence" value="ECO:0007669"/>
    <property type="project" value="UniProtKB-KW"/>
</dbReference>
<keyword evidence="2" id="KW-0436">Ligase</keyword>
<dbReference type="EMBL" id="RDSR01000012">
    <property type="protein sequence ID" value="RNE62257.1"/>
    <property type="molecule type" value="Genomic_DNA"/>
</dbReference>
<dbReference type="RefSeq" id="WP_123045880.1">
    <property type="nucleotide sequence ID" value="NZ_RDSR01000012.1"/>
</dbReference>
<sequence>MGTLTYDSTTTVDIDDRDLAHLQLVIVGKLRRKECFLFTWENAPAAGGTTSIWMHPAANLTLSFSESSRQLRINRAWVEELAVSANSARGLLLTPEPADDDGSR</sequence>
<evidence type="ECO:0000259" key="1">
    <source>
        <dbReference type="Pfam" id="PF25355"/>
    </source>
</evidence>
<dbReference type="InterPro" id="IPR057204">
    <property type="entry name" value="DUF7882"/>
</dbReference>
<reference evidence="2 3" key="1">
    <citation type="submission" date="2018-11" db="EMBL/GenBank/DDBJ databases">
        <title>Cryobacterium sp. nov., isolated from rhizosphere soil of lettuce.</title>
        <authorList>
            <person name="Wang Y."/>
        </authorList>
    </citation>
    <scope>NUCLEOTIDE SEQUENCE [LARGE SCALE GENOMIC DNA]</scope>
    <source>
        <strain evidence="2 3">NEAU-85</strain>
    </source>
</reference>
<protein>
    <submittedName>
        <fullName evidence="2">ATP-dependent DNA ligase</fullName>
    </submittedName>
</protein>
<evidence type="ECO:0000313" key="3">
    <source>
        <dbReference type="Proteomes" id="UP000279859"/>
    </source>
</evidence>
<proteinExistence type="predicted"/>
<keyword evidence="3" id="KW-1185">Reference proteome</keyword>
<dbReference type="Proteomes" id="UP000279859">
    <property type="component" value="Unassembled WGS sequence"/>
</dbReference>
<dbReference type="AlphaFoldDB" id="A0A3M8L9S5"/>
<comment type="caution">
    <text evidence="2">The sequence shown here is derived from an EMBL/GenBank/DDBJ whole genome shotgun (WGS) entry which is preliminary data.</text>
</comment>
<gene>
    <name evidence="2" type="ORF">EEJ31_08505</name>
</gene>